<evidence type="ECO:0000313" key="1">
    <source>
        <dbReference type="EMBL" id="OOQ55089.1"/>
    </source>
</evidence>
<organism evidence="1 2">
    <name type="scientific">Streptomyces antibioticus</name>
    <dbReference type="NCBI Taxonomy" id="1890"/>
    <lineage>
        <taxon>Bacteria</taxon>
        <taxon>Bacillati</taxon>
        <taxon>Actinomycetota</taxon>
        <taxon>Actinomycetes</taxon>
        <taxon>Kitasatosporales</taxon>
        <taxon>Streptomycetaceae</taxon>
        <taxon>Streptomyces</taxon>
    </lineage>
</organism>
<dbReference type="EMBL" id="LHQL01000001">
    <property type="protein sequence ID" value="OOQ55089.1"/>
    <property type="molecule type" value="Genomic_DNA"/>
</dbReference>
<reference evidence="1 2" key="1">
    <citation type="submission" date="2015-07" db="EMBL/GenBank/DDBJ databases">
        <title>Draft Genome Sequence of Streptomyces antibioticus, IMRU 3720 reveals insights in the evolution of actinomycin biosynthetic gene clusters in Streptomyces.</title>
        <authorList>
            <person name="Crnovcic I."/>
            <person name="Ruckert C."/>
            <person name="Kalinowksi J."/>
            <person name="Keller U."/>
        </authorList>
    </citation>
    <scope>NUCLEOTIDE SEQUENCE [LARGE SCALE GENOMIC DNA]</scope>
    <source>
        <strain evidence="1 2">DSM 41481</strain>
    </source>
</reference>
<protein>
    <submittedName>
        <fullName evidence="1">Uncharacterized protein</fullName>
    </submittedName>
</protein>
<proteinExistence type="predicted"/>
<dbReference type="Proteomes" id="UP000190306">
    <property type="component" value="Chromosome"/>
</dbReference>
<gene>
    <name evidence="1" type="ORF">AFM16_03475</name>
</gene>
<accession>A0ABX3LS02</accession>
<comment type="caution">
    <text evidence="1">The sequence shown here is derived from an EMBL/GenBank/DDBJ whole genome shotgun (WGS) entry which is preliminary data.</text>
</comment>
<evidence type="ECO:0000313" key="2">
    <source>
        <dbReference type="Proteomes" id="UP000190306"/>
    </source>
</evidence>
<sequence>MAVFGMAGQRLQRAFADLGDLTGRTLDDIVSVAGAPVAQSMAGPGQTLIQWQSDGYHIGILFEGDRFAGILSEDSGLLPGGRRLAQGFAGLGVLTGRTKGEIVAAVGPHSAFSVTGPDQVLLQWQSDVYHIALLFEGDICVGITHEFAI</sequence>
<keyword evidence="2" id="KW-1185">Reference proteome</keyword>
<name>A0ABX3LS02_STRAT</name>